<evidence type="ECO:0000313" key="16">
    <source>
        <dbReference type="EMBL" id="KAH1072984.1"/>
    </source>
</evidence>
<evidence type="ECO:0000256" key="10">
    <source>
        <dbReference type="ARBA" id="ARBA00023136"/>
    </source>
</evidence>
<dbReference type="InterPro" id="IPR011009">
    <property type="entry name" value="Kinase-like_dom_sf"/>
</dbReference>
<keyword evidence="17" id="KW-1185">Reference proteome</keyword>
<evidence type="ECO:0000256" key="11">
    <source>
        <dbReference type="ARBA" id="ARBA00023180"/>
    </source>
</evidence>
<evidence type="ECO:0000256" key="8">
    <source>
        <dbReference type="ARBA" id="ARBA00022840"/>
    </source>
</evidence>
<keyword evidence="11" id="KW-0325">Glycoprotein</keyword>
<dbReference type="InterPro" id="IPR000719">
    <property type="entry name" value="Prot_kinase_dom"/>
</dbReference>
<comment type="subcellular location">
    <subcellularLocation>
        <location evidence="1">Membrane</location>
        <topology evidence="1">Single-pass type I membrane protein</topology>
    </subcellularLocation>
</comment>
<protein>
    <recommendedName>
        <fullName evidence="15">Protein kinase domain-containing protein</fullName>
    </recommendedName>
</protein>
<keyword evidence="7" id="KW-0418">Kinase</keyword>
<keyword evidence="3" id="KW-0808">Transferase</keyword>
<dbReference type="EMBL" id="JAIQCV010000008">
    <property type="protein sequence ID" value="KAH1072984.1"/>
    <property type="molecule type" value="Genomic_DNA"/>
</dbReference>
<dbReference type="GO" id="GO:0005524">
    <property type="term" value="F:ATP binding"/>
    <property type="evidence" value="ECO:0007669"/>
    <property type="project" value="UniProtKB-UniRule"/>
</dbReference>
<dbReference type="InterPro" id="IPR045272">
    <property type="entry name" value="ANXUR1/2-like"/>
</dbReference>
<evidence type="ECO:0000259" key="15">
    <source>
        <dbReference type="PROSITE" id="PS50011"/>
    </source>
</evidence>
<dbReference type="Pfam" id="PF07714">
    <property type="entry name" value="PK_Tyr_Ser-Thr"/>
    <property type="match status" value="1"/>
</dbReference>
<dbReference type="PROSITE" id="PS50011">
    <property type="entry name" value="PROTEIN_KINASE_DOM"/>
    <property type="match status" value="1"/>
</dbReference>
<dbReference type="PROSITE" id="PS00108">
    <property type="entry name" value="PROTEIN_KINASE_ST"/>
    <property type="match status" value="1"/>
</dbReference>
<evidence type="ECO:0000313" key="17">
    <source>
        <dbReference type="Proteomes" id="UP000828251"/>
    </source>
</evidence>
<dbReference type="Pfam" id="PF12819">
    <property type="entry name" value="Malectin_like"/>
    <property type="match status" value="1"/>
</dbReference>
<dbReference type="PROSITE" id="PS00107">
    <property type="entry name" value="PROTEIN_KINASE_ATP"/>
    <property type="match status" value="1"/>
</dbReference>
<dbReference type="Gene3D" id="3.30.200.20">
    <property type="entry name" value="Phosphorylase Kinase, domain 1"/>
    <property type="match status" value="1"/>
</dbReference>
<dbReference type="Gene3D" id="1.10.510.10">
    <property type="entry name" value="Transferase(Phosphotransferase) domain 1"/>
    <property type="match status" value="1"/>
</dbReference>
<evidence type="ECO:0000256" key="1">
    <source>
        <dbReference type="ARBA" id="ARBA00004479"/>
    </source>
</evidence>
<evidence type="ECO:0000256" key="5">
    <source>
        <dbReference type="ARBA" id="ARBA00022729"/>
    </source>
</evidence>
<dbReference type="GO" id="GO:0005886">
    <property type="term" value="C:plasma membrane"/>
    <property type="evidence" value="ECO:0007669"/>
    <property type="project" value="TreeGrafter"/>
</dbReference>
<dbReference type="Gene3D" id="2.60.120.430">
    <property type="entry name" value="Galactose-binding lectin"/>
    <property type="match status" value="2"/>
</dbReference>
<proteinExistence type="predicted"/>
<evidence type="ECO:0000256" key="3">
    <source>
        <dbReference type="ARBA" id="ARBA00022679"/>
    </source>
</evidence>
<evidence type="ECO:0000256" key="14">
    <source>
        <dbReference type="SAM" id="Phobius"/>
    </source>
</evidence>
<feature type="region of interest" description="Disordered" evidence="13">
    <location>
        <begin position="449"/>
        <end position="470"/>
    </location>
</feature>
<dbReference type="SMART" id="SM00220">
    <property type="entry name" value="S_TKc"/>
    <property type="match status" value="1"/>
</dbReference>
<evidence type="ECO:0000256" key="4">
    <source>
        <dbReference type="ARBA" id="ARBA00022692"/>
    </source>
</evidence>
<dbReference type="FunFam" id="2.60.120.430:FF:000013">
    <property type="entry name" value="Putative receptor-like protein kinase"/>
    <property type="match status" value="1"/>
</dbReference>
<keyword evidence="10 14" id="KW-0472">Membrane</keyword>
<name>A0A9D3V673_9ROSI</name>
<keyword evidence="8 12" id="KW-0067">ATP-binding</keyword>
<comment type="caution">
    <text evidence="16">The sequence shown here is derived from an EMBL/GenBank/DDBJ whole genome shotgun (WGS) entry which is preliminary data.</text>
</comment>
<keyword evidence="9 14" id="KW-1133">Transmembrane helix</keyword>
<dbReference type="SUPFAM" id="SSF56112">
    <property type="entry name" value="Protein kinase-like (PK-like)"/>
    <property type="match status" value="1"/>
</dbReference>
<dbReference type="FunFam" id="2.60.120.430:FF:000005">
    <property type="entry name" value="Putative receptor-like protein kinase"/>
    <property type="match status" value="1"/>
</dbReference>
<evidence type="ECO:0000256" key="2">
    <source>
        <dbReference type="ARBA" id="ARBA00022527"/>
    </source>
</evidence>
<feature type="transmembrane region" description="Helical" evidence="14">
    <location>
        <begin position="403"/>
        <end position="426"/>
    </location>
</feature>
<keyword evidence="5" id="KW-0732">Signal</keyword>
<dbReference type="PANTHER" id="PTHR27003:SF398">
    <property type="entry name" value="PROTEIN KINASE DOMAIN-CONTAINING PROTEIN"/>
    <property type="match status" value="1"/>
</dbReference>
<keyword evidence="6 12" id="KW-0547">Nucleotide-binding</keyword>
<dbReference type="PANTHER" id="PTHR27003">
    <property type="entry name" value="OS07G0166700 PROTEIN"/>
    <property type="match status" value="1"/>
</dbReference>
<keyword evidence="4 14" id="KW-0812">Transmembrane</keyword>
<feature type="binding site" evidence="12">
    <location>
        <position position="522"/>
    </location>
    <ligand>
        <name>ATP</name>
        <dbReference type="ChEBI" id="CHEBI:30616"/>
    </ligand>
</feature>
<dbReference type="FunFam" id="1.10.510.10:FF:000252">
    <property type="entry name" value="Receptor-like protein kinase FERONIA"/>
    <property type="match status" value="1"/>
</dbReference>
<sequence length="823" mass="91513">MKIQARYSKSMEDKLHEPLSLLLFLVLFSSYQLPSSAYTLPDKYFINCGSNINLNITSRTYVGDMNPGLVSFTKQNSYVTNNKQASKTSPALYRTARIFRQKSSYVFKIDRNGSYLVRLHFFGSKKLSAAVFDVLVPGFLLLHNFKLQNSSNTAVIKEFILSIPVSEFSIDFVPQGPSFAFVNAIEVFPAPPGFINDEDKNGYKGILSQPLQTIHRINVGGPTLTPKNDTLLRKWLPDDSYLYHAETAKRSRVLPVKPTYLAPFNQFIAPGLVYMTAKEMNISTTSMVSENFNITWSYNVTPNAQHLVRVHFCDIVSSSPSKIRFLLYIGSYLSQEIDPYKRTGRLATPFFVDFVVDSDDSGLMNISIGPDSSSSVKNAFLNGVEIMEMMRKSEFVKPKQKSVFVIVGPFLGGLVLVCIFGGLLFIRLRCRKSESAGTSKWPSFTAYKGSAPSNKMSQQSSPSREGTTNASPVPDLYLGLKIPFSEIQLATSNFDTKLLIGKGGFGNVYRGTLRTGVKVAVKRSEPGSGQGIPEFQTEIMVLSKIRHRHLVSLIGYCDEGLEMILVYEFMEKGTLREHLYNSKLPCLSWKQRLEICLGAARGLDYLHKGATGGIIHRDVKSTNILLDENLVAKVADFGLSKSGPPGHTHVSTFVKGTFGYLDPEYFMTQQLTLKSDVFSFGVVLLEVLCARPAINPTLPREQVNLAEWGMFCKKKGLLDQIVDPSVKAQINPNSLRKFVEIAEKCLHEYGADRPSLSDVAWDLEYALQLQQTAVVREPYDSTSGASSLLRSSIIQRLPSMTAEFHSDETGLLGEAEIGTVFLS</sequence>
<dbReference type="InterPro" id="IPR001245">
    <property type="entry name" value="Ser-Thr/Tyr_kinase_cat_dom"/>
</dbReference>
<dbReference type="GO" id="GO:0004714">
    <property type="term" value="F:transmembrane receptor protein tyrosine kinase activity"/>
    <property type="evidence" value="ECO:0007669"/>
    <property type="project" value="InterPro"/>
</dbReference>
<dbReference type="GO" id="GO:0004674">
    <property type="term" value="F:protein serine/threonine kinase activity"/>
    <property type="evidence" value="ECO:0007669"/>
    <property type="project" value="UniProtKB-KW"/>
</dbReference>
<reference evidence="16 17" key="1">
    <citation type="journal article" date="2021" name="Plant Biotechnol. J.">
        <title>Multi-omics assisted identification of the key and species-specific regulatory components of drought-tolerant mechanisms in Gossypium stocksii.</title>
        <authorList>
            <person name="Yu D."/>
            <person name="Ke L."/>
            <person name="Zhang D."/>
            <person name="Wu Y."/>
            <person name="Sun Y."/>
            <person name="Mei J."/>
            <person name="Sun J."/>
            <person name="Sun Y."/>
        </authorList>
    </citation>
    <scope>NUCLEOTIDE SEQUENCE [LARGE SCALE GENOMIC DNA]</scope>
    <source>
        <strain evidence="17">cv. E1</strain>
        <tissue evidence="16">Leaf</tissue>
    </source>
</reference>
<feature type="compositionally biased region" description="Polar residues" evidence="13">
    <location>
        <begin position="451"/>
        <end position="470"/>
    </location>
</feature>
<dbReference type="InterPro" id="IPR008271">
    <property type="entry name" value="Ser/Thr_kinase_AS"/>
</dbReference>
<evidence type="ECO:0000256" key="7">
    <source>
        <dbReference type="ARBA" id="ARBA00022777"/>
    </source>
</evidence>
<evidence type="ECO:0000256" key="9">
    <source>
        <dbReference type="ARBA" id="ARBA00022989"/>
    </source>
</evidence>
<dbReference type="GO" id="GO:0009506">
    <property type="term" value="C:plasmodesma"/>
    <property type="evidence" value="ECO:0007669"/>
    <property type="project" value="TreeGrafter"/>
</dbReference>
<dbReference type="InterPro" id="IPR024788">
    <property type="entry name" value="Malectin-like_Carb-bd_dom"/>
</dbReference>
<dbReference type="InterPro" id="IPR017441">
    <property type="entry name" value="Protein_kinase_ATP_BS"/>
</dbReference>
<evidence type="ECO:0000256" key="12">
    <source>
        <dbReference type="PROSITE-ProRule" id="PRU10141"/>
    </source>
</evidence>
<dbReference type="AlphaFoldDB" id="A0A9D3V673"/>
<feature type="domain" description="Protein kinase" evidence="15">
    <location>
        <begin position="494"/>
        <end position="766"/>
    </location>
</feature>
<gene>
    <name evidence="16" type="ORF">J1N35_025312</name>
</gene>
<dbReference type="FunFam" id="3.30.200.20:FF:000039">
    <property type="entry name" value="receptor-like protein kinase FERONIA"/>
    <property type="match status" value="1"/>
</dbReference>
<organism evidence="16 17">
    <name type="scientific">Gossypium stocksii</name>
    <dbReference type="NCBI Taxonomy" id="47602"/>
    <lineage>
        <taxon>Eukaryota</taxon>
        <taxon>Viridiplantae</taxon>
        <taxon>Streptophyta</taxon>
        <taxon>Embryophyta</taxon>
        <taxon>Tracheophyta</taxon>
        <taxon>Spermatophyta</taxon>
        <taxon>Magnoliopsida</taxon>
        <taxon>eudicotyledons</taxon>
        <taxon>Gunneridae</taxon>
        <taxon>Pentapetalae</taxon>
        <taxon>rosids</taxon>
        <taxon>malvids</taxon>
        <taxon>Malvales</taxon>
        <taxon>Malvaceae</taxon>
        <taxon>Malvoideae</taxon>
        <taxon>Gossypium</taxon>
    </lineage>
</organism>
<accession>A0A9D3V673</accession>
<dbReference type="CDD" id="cd14066">
    <property type="entry name" value="STKc_IRAK"/>
    <property type="match status" value="1"/>
</dbReference>
<evidence type="ECO:0000256" key="6">
    <source>
        <dbReference type="ARBA" id="ARBA00022741"/>
    </source>
</evidence>
<keyword evidence="2" id="KW-0723">Serine/threonine-protein kinase</keyword>
<evidence type="ECO:0000256" key="13">
    <source>
        <dbReference type="SAM" id="MobiDB-lite"/>
    </source>
</evidence>
<dbReference type="Proteomes" id="UP000828251">
    <property type="component" value="Unassembled WGS sequence"/>
</dbReference>
<dbReference type="OrthoDB" id="1928639at2759"/>